<sequence length="96" mass="10787">MWKPLLSLTFLTLLLIPALSILPSAQISGYDWAISAYNSNLAGYSYYMVYFSSFSYFALNDSGFYTVLEMLNIPLQATGTLTINGHHIRLTELYSS</sequence>
<reference evidence="2 5" key="2">
    <citation type="submission" date="2020-08" db="EMBL/GenBank/DDBJ databases">
        <title>Genomic Encyclopedia of Type Strains, Phase IV (KMG-IV): sequencing the most valuable type-strain genomes for metagenomic binning, comparative biology and taxonomic classification.</title>
        <authorList>
            <person name="Goeker M."/>
        </authorList>
    </citation>
    <scope>NUCLEOTIDE SEQUENCE [LARGE SCALE GENOMIC DNA]</scope>
    <source>
        <strain evidence="2 5">DSM 12421</strain>
    </source>
</reference>
<name>A0A650CDF4_SULOH</name>
<dbReference type="AlphaFoldDB" id="A0A650CDF4"/>
<keyword evidence="1" id="KW-0812">Transmembrane</keyword>
<accession>A0A650CDF4</accession>
<dbReference type="RefSeq" id="WP_156013520.1">
    <property type="nucleotide sequence ID" value="NZ_CP045484.1"/>
</dbReference>
<evidence type="ECO:0000313" key="4">
    <source>
        <dbReference type="Proteomes" id="UP000427373"/>
    </source>
</evidence>
<keyword evidence="1" id="KW-0472">Membrane</keyword>
<dbReference type="Proteomes" id="UP000427373">
    <property type="component" value="Chromosome"/>
</dbReference>
<dbReference type="KEGG" id="soh:D1869_00760"/>
<gene>
    <name evidence="3" type="ORF">D1869_00760</name>
    <name evidence="2" type="ORF">HNQ62_000949</name>
</gene>
<dbReference type="GeneID" id="42799734"/>
<dbReference type="EMBL" id="CP045484">
    <property type="protein sequence ID" value="QGR15883.1"/>
    <property type="molecule type" value="Genomic_DNA"/>
</dbReference>
<evidence type="ECO:0000313" key="5">
    <source>
        <dbReference type="Proteomes" id="UP000582213"/>
    </source>
</evidence>
<keyword evidence="4" id="KW-1185">Reference proteome</keyword>
<dbReference type="Proteomes" id="UP000582213">
    <property type="component" value="Unassembled WGS sequence"/>
</dbReference>
<organism evidence="3 4">
    <name type="scientific">Sulfurisphaera ohwakuensis</name>
    <dbReference type="NCBI Taxonomy" id="69656"/>
    <lineage>
        <taxon>Archaea</taxon>
        <taxon>Thermoproteota</taxon>
        <taxon>Thermoprotei</taxon>
        <taxon>Sulfolobales</taxon>
        <taxon>Sulfolobaceae</taxon>
        <taxon>Sulfurisphaera</taxon>
    </lineage>
</organism>
<reference evidence="3 4" key="1">
    <citation type="submission" date="2019-10" db="EMBL/GenBank/DDBJ databases">
        <title>Genome Sequences from Six Type Strain Members of the Archaeal Family Sulfolobaceae: Acidianus ambivalens, Acidianus infernus, Metallosphaera prunae, Stygiolobus azoricus, Sulfolobus metallicus, and Sulfurisphaera ohwakuensis.</title>
        <authorList>
            <person name="Counts J.A."/>
            <person name="Kelly R.M."/>
        </authorList>
    </citation>
    <scope>NUCLEOTIDE SEQUENCE [LARGE SCALE GENOMIC DNA]</scope>
    <source>
        <strain evidence="3 4">TA-1</strain>
    </source>
</reference>
<evidence type="ECO:0000313" key="2">
    <source>
        <dbReference type="EMBL" id="MBB5253207.1"/>
    </source>
</evidence>
<keyword evidence="1" id="KW-1133">Transmembrane helix</keyword>
<dbReference type="EMBL" id="JACHFY010000003">
    <property type="protein sequence ID" value="MBB5253207.1"/>
    <property type="molecule type" value="Genomic_DNA"/>
</dbReference>
<evidence type="ECO:0000256" key="1">
    <source>
        <dbReference type="SAM" id="Phobius"/>
    </source>
</evidence>
<protein>
    <submittedName>
        <fullName evidence="3">Uncharacterized protein</fullName>
    </submittedName>
</protein>
<evidence type="ECO:0000313" key="3">
    <source>
        <dbReference type="EMBL" id="QGR15883.1"/>
    </source>
</evidence>
<proteinExistence type="predicted"/>
<feature type="transmembrane region" description="Helical" evidence="1">
    <location>
        <begin position="44"/>
        <end position="68"/>
    </location>
</feature>